<reference evidence="1 2" key="1">
    <citation type="submission" date="2016-10" db="EMBL/GenBank/DDBJ databases">
        <authorList>
            <person name="de Groot N.N."/>
        </authorList>
    </citation>
    <scope>NUCLEOTIDE SEQUENCE [LARGE SCALE GENOMIC DNA]</scope>
    <source>
        <strain evidence="1 2">DSM 23995</strain>
    </source>
</reference>
<evidence type="ECO:0000313" key="1">
    <source>
        <dbReference type="EMBL" id="SFE99571.1"/>
    </source>
</evidence>
<proteinExistence type="predicted"/>
<dbReference type="PANTHER" id="PTHR31118:SF12">
    <property type="entry name" value="CYCLASE-LIKE PROTEIN 2"/>
    <property type="match status" value="1"/>
</dbReference>
<dbReference type="AlphaFoldDB" id="A0A1I2F4U8"/>
<protein>
    <submittedName>
        <fullName evidence="1">Kynurenine formamidase</fullName>
    </submittedName>
</protein>
<evidence type="ECO:0000313" key="2">
    <source>
        <dbReference type="Proteomes" id="UP000199516"/>
    </source>
</evidence>
<dbReference type="Gene3D" id="3.50.30.50">
    <property type="entry name" value="Putative cyclase"/>
    <property type="match status" value="1"/>
</dbReference>
<dbReference type="OrthoDB" id="9796085at2"/>
<dbReference type="GO" id="GO:0004061">
    <property type="term" value="F:arylformamidase activity"/>
    <property type="evidence" value="ECO:0007669"/>
    <property type="project" value="InterPro"/>
</dbReference>
<dbReference type="EMBL" id="FONT01000008">
    <property type="protein sequence ID" value="SFE99571.1"/>
    <property type="molecule type" value="Genomic_DNA"/>
</dbReference>
<sequence>MVKLIDLSVPLSPDVKEPLPPSIVYHSHEEGAEQGASLLGIEKEAFRHGKAWATETVTANTHAGTHIDAPWHYGEQSEGKPARTIDVMPLEWFYADAVLFDFSQHPPGYEISSDDLKEQLADMNYSLKPYDIVLVRSDADKKIYDESYAFLHAGVSAEATHWLLDQGIKVVGTDGWGWDIPLTVQAKQHQANPEKGVMWDAHYVGIEKEYCQIEKLANLDQIPVRHGFKVSCFPVNIEKASGAWARPVAYIEESM</sequence>
<name>A0A1I2F4U8_9BACI</name>
<dbReference type="Pfam" id="PF04199">
    <property type="entry name" value="Cyclase"/>
    <property type="match status" value="1"/>
</dbReference>
<dbReference type="PANTHER" id="PTHR31118">
    <property type="entry name" value="CYCLASE-LIKE PROTEIN 2"/>
    <property type="match status" value="1"/>
</dbReference>
<gene>
    <name evidence="1" type="ORF">SAMN05192532_10877</name>
</gene>
<keyword evidence="2" id="KW-1185">Reference proteome</keyword>
<dbReference type="STRING" id="930128.SAMN05192532_10877"/>
<dbReference type="RefSeq" id="WP_091663558.1">
    <property type="nucleotide sequence ID" value="NZ_FONT01000008.1"/>
</dbReference>
<dbReference type="Proteomes" id="UP000199516">
    <property type="component" value="Unassembled WGS sequence"/>
</dbReference>
<organism evidence="1 2">
    <name type="scientific">Alteribacillus iranensis</name>
    <dbReference type="NCBI Taxonomy" id="930128"/>
    <lineage>
        <taxon>Bacteria</taxon>
        <taxon>Bacillati</taxon>
        <taxon>Bacillota</taxon>
        <taxon>Bacilli</taxon>
        <taxon>Bacillales</taxon>
        <taxon>Bacillaceae</taxon>
        <taxon>Alteribacillus</taxon>
    </lineage>
</organism>
<dbReference type="SUPFAM" id="SSF102198">
    <property type="entry name" value="Putative cyclase"/>
    <property type="match status" value="1"/>
</dbReference>
<dbReference type="GO" id="GO:0019441">
    <property type="term" value="P:L-tryptophan catabolic process to kynurenine"/>
    <property type="evidence" value="ECO:0007669"/>
    <property type="project" value="InterPro"/>
</dbReference>
<accession>A0A1I2F4U8</accession>
<dbReference type="InterPro" id="IPR007325">
    <property type="entry name" value="KFase/CYL"/>
</dbReference>
<dbReference type="InterPro" id="IPR037175">
    <property type="entry name" value="KFase_sf"/>
</dbReference>